<evidence type="ECO:0000313" key="3">
    <source>
        <dbReference type="Proteomes" id="UP000244930"/>
    </source>
</evidence>
<evidence type="ECO:0000313" key="2">
    <source>
        <dbReference type="EMBL" id="AWI77028.1"/>
    </source>
</evidence>
<gene>
    <name evidence="2" type="ORF">CEW83_18810</name>
</gene>
<dbReference type="EMBL" id="CP022187">
    <property type="protein sequence ID" value="AWI77028.1"/>
    <property type="molecule type" value="Genomic_DNA"/>
</dbReference>
<dbReference type="Pfam" id="PF21294">
    <property type="entry name" value="Polysacc_lyase_14"/>
    <property type="match status" value="1"/>
</dbReference>
<sequence>MPLDDSPQGMTCHFYSKAARLSWQQKGGDWRDAAGSAYGDLSYVRDSVAKGDALQTFRLDVSPLARDWIAGKAPVGSIFLRNTGGGRAGIVNFASREHPDVAQRPKLTVSWDDGVRAEENAVADTHFSCPNHRSYGGEKVFKVGGGHNAVLVFPFKARAGRTLVSAHLQLSSDKQYGPQSSIGVFAPAPGGSAQPSTSGGLADGFPNDVGIASHPDVIFADRFEERGWQAFWSGIDARSAAEMISEDRGNGFEPLTGRALRVTLAKGVNTALNAHLRFAALRDGEPEEAYFRYYLRLGENWNPTIDGGKMPGFSGTYGRAGWGMRKSDGVNGWSTRGAFFQQTSSSGVAAALRGVGSYVYHADMEGLSGDTWGWSLGPSGLLQKNRWYSVEQRVRMNSLGKADGVLQAWIDGQLVFERKNLRFREVPDLKIESVWMNVYHGGVRPAPHDMSLYIDNLVVARKYIGPMKVAE</sequence>
<protein>
    <recommendedName>
        <fullName evidence="1">Polysaccharide lyase 14 domain-containing protein</fullName>
    </recommendedName>
</protein>
<keyword evidence="3" id="KW-1185">Reference proteome</keyword>
<name>A0A2U8GU76_9RHOO</name>
<dbReference type="PANTHER" id="PTHR40124">
    <property type="match status" value="1"/>
</dbReference>
<dbReference type="Gene3D" id="2.60.120.200">
    <property type="match status" value="1"/>
</dbReference>
<dbReference type="RefSeq" id="WP_108950727.1">
    <property type="nucleotide sequence ID" value="NZ_CP022187.1"/>
</dbReference>
<accession>A0A2U8GU76</accession>
<feature type="domain" description="Polysaccharide lyase 14" evidence="1">
    <location>
        <begin position="259"/>
        <end position="443"/>
    </location>
</feature>
<dbReference type="InterPro" id="IPR048958">
    <property type="entry name" value="Polysacc_lyase_14"/>
</dbReference>
<reference evidence="2 3" key="1">
    <citation type="submission" date="2017-06" db="EMBL/GenBank/DDBJ databases">
        <title>Azoarcus.</title>
        <authorList>
            <person name="Woo J.-H."/>
            <person name="Kim H.-S."/>
        </authorList>
    </citation>
    <scope>NUCLEOTIDE SEQUENCE [LARGE SCALE GENOMIC DNA]</scope>
    <source>
        <strain evidence="2 3">TSPY31</strain>
    </source>
</reference>
<evidence type="ECO:0000259" key="1">
    <source>
        <dbReference type="Pfam" id="PF21294"/>
    </source>
</evidence>
<dbReference type="AlphaFoldDB" id="A0A2U8GU76"/>
<dbReference type="PANTHER" id="PTHR40124:SF1">
    <property type="entry name" value="DISAGGREGATASE RELATED REPEAT PROTEIN"/>
    <property type="match status" value="1"/>
</dbReference>
<dbReference type="Proteomes" id="UP000244930">
    <property type="component" value="Chromosome"/>
</dbReference>
<organism evidence="2 3">
    <name type="scientific">Parazoarcus communis</name>
    <dbReference type="NCBI Taxonomy" id="41977"/>
    <lineage>
        <taxon>Bacteria</taxon>
        <taxon>Pseudomonadati</taxon>
        <taxon>Pseudomonadota</taxon>
        <taxon>Betaproteobacteria</taxon>
        <taxon>Rhodocyclales</taxon>
        <taxon>Zoogloeaceae</taxon>
        <taxon>Parazoarcus</taxon>
    </lineage>
</organism>
<proteinExistence type="predicted"/>
<dbReference type="KEGG" id="acom:CEW83_18810"/>